<evidence type="ECO:0000313" key="2">
    <source>
        <dbReference type="EMBL" id="KAK9425874.1"/>
    </source>
</evidence>
<feature type="compositionally biased region" description="Basic and acidic residues" evidence="1">
    <location>
        <begin position="1"/>
        <end position="16"/>
    </location>
</feature>
<sequence length="205" mass="22086">MDGDAARQRAAQRNEEMMGASGVECTQSSAVQRRGSASLGDDVGCGAGRWLNWGGLSCRSEQCLKATRDLVAVRVASYESIAGFFGANFGEWVWAWCLEEMRSSRNVDQEGPSLSNPGDGVDAPIAALSLSNGEWGAKRRDLKMDVHAYPEIHAYALESSTGETHTAASQVRMAAMRMRQGAKLPSFRNVSTNPTCQHLIDTLGA</sequence>
<dbReference type="EMBL" id="JARVKF010000011">
    <property type="protein sequence ID" value="KAK9425874.1"/>
    <property type="molecule type" value="Genomic_DNA"/>
</dbReference>
<protein>
    <submittedName>
        <fullName evidence="2">Uncharacterized protein</fullName>
    </submittedName>
</protein>
<dbReference type="Proteomes" id="UP001408356">
    <property type="component" value="Unassembled WGS sequence"/>
</dbReference>
<accession>A0ABR2VGA3</accession>
<reference evidence="2 3" key="1">
    <citation type="journal article" date="2024" name="J. Plant Pathol.">
        <title>Sequence and assembly of the genome of Seiridium unicorne, isolate CBS 538.82, causal agent of cypress canker disease.</title>
        <authorList>
            <person name="Scali E."/>
            <person name="Rocca G.D."/>
            <person name="Danti R."/>
            <person name="Garbelotto M."/>
            <person name="Barberini S."/>
            <person name="Baroncelli R."/>
            <person name="Emiliani G."/>
        </authorList>
    </citation>
    <scope>NUCLEOTIDE SEQUENCE [LARGE SCALE GENOMIC DNA]</scope>
    <source>
        <strain evidence="2 3">BM-138-508</strain>
    </source>
</reference>
<proteinExistence type="predicted"/>
<gene>
    <name evidence="2" type="ORF">SUNI508_12852</name>
</gene>
<evidence type="ECO:0000313" key="3">
    <source>
        <dbReference type="Proteomes" id="UP001408356"/>
    </source>
</evidence>
<name>A0ABR2VGA3_9PEZI</name>
<evidence type="ECO:0000256" key="1">
    <source>
        <dbReference type="SAM" id="MobiDB-lite"/>
    </source>
</evidence>
<organism evidence="2 3">
    <name type="scientific">Seiridium unicorne</name>
    <dbReference type="NCBI Taxonomy" id="138068"/>
    <lineage>
        <taxon>Eukaryota</taxon>
        <taxon>Fungi</taxon>
        <taxon>Dikarya</taxon>
        <taxon>Ascomycota</taxon>
        <taxon>Pezizomycotina</taxon>
        <taxon>Sordariomycetes</taxon>
        <taxon>Xylariomycetidae</taxon>
        <taxon>Amphisphaeriales</taxon>
        <taxon>Sporocadaceae</taxon>
        <taxon>Seiridium</taxon>
    </lineage>
</organism>
<comment type="caution">
    <text evidence="2">The sequence shown here is derived from an EMBL/GenBank/DDBJ whole genome shotgun (WGS) entry which is preliminary data.</text>
</comment>
<feature type="region of interest" description="Disordered" evidence="1">
    <location>
        <begin position="1"/>
        <end position="26"/>
    </location>
</feature>
<keyword evidence="3" id="KW-1185">Reference proteome</keyword>